<gene>
    <name evidence="1" type="ORF">XNOV1_A010605</name>
</gene>
<dbReference type="EMBL" id="OY660885">
    <property type="protein sequence ID" value="CAJ1084469.1"/>
    <property type="molecule type" value="Genomic_DNA"/>
</dbReference>
<keyword evidence="2" id="KW-1185">Reference proteome</keyword>
<evidence type="ECO:0000313" key="2">
    <source>
        <dbReference type="Proteomes" id="UP001178508"/>
    </source>
</evidence>
<dbReference type="AlphaFoldDB" id="A0AAV1HGY0"/>
<accession>A0AAV1HGY0</accession>
<dbReference type="Proteomes" id="UP001178508">
    <property type="component" value="Chromosome 22"/>
</dbReference>
<proteinExistence type="predicted"/>
<protein>
    <submittedName>
        <fullName evidence="1">Uncharacterized protein</fullName>
    </submittedName>
</protein>
<organism evidence="1 2">
    <name type="scientific">Xyrichtys novacula</name>
    <name type="common">Pearly razorfish</name>
    <name type="synonym">Hemipteronotus novacula</name>
    <dbReference type="NCBI Taxonomy" id="13765"/>
    <lineage>
        <taxon>Eukaryota</taxon>
        <taxon>Metazoa</taxon>
        <taxon>Chordata</taxon>
        <taxon>Craniata</taxon>
        <taxon>Vertebrata</taxon>
        <taxon>Euteleostomi</taxon>
        <taxon>Actinopterygii</taxon>
        <taxon>Neopterygii</taxon>
        <taxon>Teleostei</taxon>
        <taxon>Neoteleostei</taxon>
        <taxon>Acanthomorphata</taxon>
        <taxon>Eupercaria</taxon>
        <taxon>Labriformes</taxon>
        <taxon>Labridae</taxon>
        <taxon>Xyrichtys</taxon>
    </lineage>
</organism>
<name>A0AAV1HGY0_XYRNO</name>
<reference evidence="1" key="1">
    <citation type="submission" date="2023-08" db="EMBL/GenBank/DDBJ databases">
        <authorList>
            <person name="Alioto T."/>
            <person name="Alioto T."/>
            <person name="Gomez Garrido J."/>
        </authorList>
    </citation>
    <scope>NUCLEOTIDE SEQUENCE</scope>
</reference>
<evidence type="ECO:0000313" key="1">
    <source>
        <dbReference type="EMBL" id="CAJ1084469.1"/>
    </source>
</evidence>
<sequence length="132" mass="14635">MSGPGGEVNEPRWLAWPAIPRRGNLAINSNKNLASMVMDRVTCPPSVCVLSAVHTEAIAHLLLDCDRSQIAKKLHERCQFGEMCCNCRPQVITVPSFTSLNCHTETLLGVGPRLLMWILFPNGNDKRRRSAP</sequence>